<evidence type="ECO:0000313" key="2">
    <source>
        <dbReference type="EMBL" id="TPG53287.1"/>
    </source>
</evidence>
<sequence>MDGLTEALPAFGLRSTSSAYTGAAGLWQRSLDNATRTVNVNSTGTATSADKAWATAGGGHARWLEVNFHDGVNKFVTAGFSTAPRVTFDTLGGIADVVGIQNDDGVRYLYTVDPVIPAYAVPTPNGSSRWRMLYTMIVRHDAWVSNGRTLSLVGDGRDFDWNNVASMALWAAYGSYAEHLYSYSDNGYRYDFSTPMPAFGTASVVQLETNDNPFDDNNTQITSWTNGASSAGGPDSYGSYSAKRAMLFVGGQGLDFNSPEKARATIYGGFGAHGFGGSSRQKHSGWAAQTIGDTANPDYVAPASPSGSTSGAGAAAVAGPLLSGTGTSAAPSFAGSGAAAVAGPTIVGAGSRTVLSFSGTAVAAVAGPIVAGSGTQAAPVVLGAAAASVTGPSAAGSGASQKPAATGVASAVVAGPVLAGSGAAAAPGVSGSGSGAVAGPAVAASGAFSPAVVNGTGAVVVAGPAATGAGTRTAPVFSGSGALAIAASIVVAVGSFVAPGITGSGGATVEGPGAAGSGTATASGFAGSGTGAVSGPALAGSGSRSGPSFTGSGAAVASGPTAAASGSAGGPSTAGAGDGVVAGPRVVGGGAAGAPIFAGTGSATVSGPVLSGSGARALPVQGTAAASVAGPTVQAAGSSTPPMFSGIGGSVATGPNAAGMGITAPPTVAFGAAAVRGPQLAGAGQAVAPTFAGVGGGAIAAPVVLGAGPVSREGIIPTFAHLTASLPARAALSPRLAARAALRAEPRLIARLGMLRLPLTGDPEMVPLRVSQGQQCRAVVRFVDADGLAMPATGVAITVRSPITAHVMPLVPVELSVGTFAADWVADEHGVWHVRGECTGPAAAVDEGPVVVTPSQVLA</sequence>
<protein>
    <submittedName>
        <fullName evidence="2">Uncharacterized protein</fullName>
    </submittedName>
</protein>
<dbReference type="AlphaFoldDB" id="A0A502FUJ1"/>
<evidence type="ECO:0000256" key="1">
    <source>
        <dbReference type="SAM" id="MobiDB-lite"/>
    </source>
</evidence>
<dbReference type="Proteomes" id="UP000317078">
    <property type="component" value="Unassembled WGS sequence"/>
</dbReference>
<evidence type="ECO:0000313" key="3">
    <source>
        <dbReference type="Proteomes" id="UP000317078"/>
    </source>
</evidence>
<reference evidence="2 3" key="1">
    <citation type="journal article" date="2019" name="Environ. Microbiol.">
        <title>Species interactions and distinct microbial communities in high Arctic permafrost affected cryosols are associated with the CH4 and CO2 gas fluxes.</title>
        <authorList>
            <person name="Altshuler I."/>
            <person name="Hamel J."/>
            <person name="Turney S."/>
            <person name="Magnuson E."/>
            <person name="Levesque R."/>
            <person name="Greer C."/>
            <person name="Whyte L.G."/>
        </authorList>
    </citation>
    <scope>NUCLEOTIDE SEQUENCE [LARGE SCALE GENOMIC DNA]</scope>
    <source>
        <strain evidence="2 3">S9.3B</strain>
    </source>
</reference>
<dbReference type="EMBL" id="RCZP01000018">
    <property type="protein sequence ID" value="TPG53287.1"/>
    <property type="molecule type" value="Genomic_DNA"/>
</dbReference>
<name>A0A502FUJ1_9PROT</name>
<gene>
    <name evidence="2" type="ORF">EAH89_17370</name>
</gene>
<proteinExistence type="predicted"/>
<organism evidence="2 3">
    <name type="scientific">Muricoccus nepalensis</name>
    <dbReference type="NCBI Taxonomy" id="1854500"/>
    <lineage>
        <taxon>Bacteria</taxon>
        <taxon>Pseudomonadati</taxon>
        <taxon>Pseudomonadota</taxon>
        <taxon>Alphaproteobacteria</taxon>
        <taxon>Acetobacterales</taxon>
        <taxon>Roseomonadaceae</taxon>
        <taxon>Muricoccus</taxon>
    </lineage>
</organism>
<comment type="caution">
    <text evidence="2">The sequence shown here is derived from an EMBL/GenBank/DDBJ whole genome shotgun (WGS) entry which is preliminary data.</text>
</comment>
<feature type="region of interest" description="Disordered" evidence="1">
    <location>
        <begin position="536"/>
        <end position="574"/>
    </location>
</feature>
<feature type="compositionally biased region" description="Low complexity" evidence="1">
    <location>
        <begin position="551"/>
        <end position="574"/>
    </location>
</feature>
<keyword evidence="3" id="KW-1185">Reference proteome</keyword>
<accession>A0A502FUJ1</accession>